<feature type="chain" id="PRO_5039504780" evidence="2">
    <location>
        <begin position="20"/>
        <end position="300"/>
    </location>
</feature>
<feature type="region of interest" description="Disordered" evidence="1">
    <location>
        <begin position="268"/>
        <end position="300"/>
    </location>
</feature>
<keyword evidence="4" id="KW-1185">Reference proteome</keyword>
<evidence type="ECO:0000256" key="1">
    <source>
        <dbReference type="SAM" id="MobiDB-lite"/>
    </source>
</evidence>
<sequence length="300" mass="31441">MLLAVLCSAVLLVKLPVPAGWRADLPPERMLAQPADLPADWEQRQDSRGASLLVRELVSDSATRIWADDRLQVVQTVERYHAPMLAALGADRSDASSAALPADFTAALPGAAALGGDPDVRYRWERNDADEQSVRATVRRGQYVEQISVRRILPAPGYGSGDRSPLTPAETADAVRRVDAAAARGAREGSPLPWHVLVWLLAAAGAAWCASGARRIALPGRAARSVALTARLLALPVAAALAWAGQDGGRWPSALLAGLALWTAPALLAPRPADPPPPPAAPPPPAVPPLPAAPPFDAAR</sequence>
<accession>E4N3G0</accession>
<reference evidence="3 4" key="1">
    <citation type="journal article" date="2010" name="DNA Res.">
        <title>Genome sequence of Kitasatospora setae NBRC 14216T: an evolutionary snapshot of the family Streptomycetaceae.</title>
        <authorList>
            <person name="Ichikawa N."/>
            <person name="Oguchi A."/>
            <person name="Ikeda H."/>
            <person name="Ishikawa J."/>
            <person name="Kitani S."/>
            <person name="Watanabe Y."/>
            <person name="Nakamura S."/>
            <person name="Katano Y."/>
            <person name="Kishi E."/>
            <person name="Sasagawa M."/>
            <person name="Ankai A."/>
            <person name="Fukui S."/>
            <person name="Hashimoto Y."/>
            <person name="Kamata S."/>
            <person name="Otoguro M."/>
            <person name="Tanikawa S."/>
            <person name="Nihira T."/>
            <person name="Horinouchi S."/>
            <person name="Ohnishi Y."/>
            <person name="Hayakawa M."/>
            <person name="Kuzuyama T."/>
            <person name="Arisawa A."/>
            <person name="Nomoto F."/>
            <person name="Miura H."/>
            <person name="Takahashi Y."/>
            <person name="Fujita N."/>
        </authorList>
    </citation>
    <scope>NUCLEOTIDE SEQUENCE [LARGE SCALE GENOMIC DNA]</scope>
    <source>
        <strain evidence="4">ATCC 33774 / DSM 43861 / JCM 3304 / KCC A-0304 / NBRC 14216 / KM-6054</strain>
    </source>
</reference>
<dbReference type="AlphaFoldDB" id="E4N3G0"/>
<evidence type="ECO:0000313" key="4">
    <source>
        <dbReference type="Proteomes" id="UP000007076"/>
    </source>
</evidence>
<dbReference type="STRING" id="452652.KSE_69360"/>
<evidence type="ECO:0000313" key="3">
    <source>
        <dbReference type="EMBL" id="BAJ32694.1"/>
    </source>
</evidence>
<proteinExistence type="predicted"/>
<dbReference type="Proteomes" id="UP000007076">
    <property type="component" value="Chromosome"/>
</dbReference>
<feature type="signal peptide" evidence="2">
    <location>
        <begin position="1"/>
        <end position="19"/>
    </location>
</feature>
<protein>
    <submittedName>
        <fullName evidence="3">Uncharacterized protein</fullName>
    </submittedName>
</protein>
<name>E4N3G0_KITSK</name>
<dbReference type="KEGG" id="ksk:KSE_69360"/>
<organism evidence="3 4">
    <name type="scientific">Kitasatospora setae (strain ATCC 33774 / DSM 43861 / JCM 3304 / KCC A-0304 / NBRC 14216 / KM-6054)</name>
    <name type="common">Streptomyces setae</name>
    <dbReference type="NCBI Taxonomy" id="452652"/>
    <lineage>
        <taxon>Bacteria</taxon>
        <taxon>Bacillati</taxon>
        <taxon>Actinomycetota</taxon>
        <taxon>Actinomycetes</taxon>
        <taxon>Kitasatosporales</taxon>
        <taxon>Streptomycetaceae</taxon>
        <taxon>Kitasatospora</taxon>
    </lineage>
</organism>
<evidence type="ECO:0000256" key="2">
    <source>
        <dbReference type="SAM" id="SignalP"/>
    </source>
</evidence>
<keyword evidence="2" id="KW-0732">Signal</keyword>
<gene>
    <name evidence="3" type="ordered locus">KSE_69360</name>
</gene>
<dbReference type="PATRIC" id="fig|452652.3.peg.6964"/>
<dbReference type="HOGENOM" id="CLU_926801_0_0_11"/>
<feature type="compositionally biased region" description="Pro residues" evidence="1">
    <location>
        <begin position="272"/>
        <end position="294"/>
    </location>
</feature>
<dbReference type="EMBL" id="AP010968">
    <property type="protein sequence ID" value="BAJ32694.1"/>
    <property type="molecule type" value="Genomic_DNA"/>
</dbReference>